<sequence length="61" mass="6330">MEQLLAVCILGLAFSSAALMLAVPLLFHSPTGGFEWMFAAGAAGAVGVFAVSISVLRKRSF</sequence>
<dbReference type="AlphaFoldDB" id="A0A845DW24"/>
<accession>A0A845DW24</accession>
<keyword evidence="1" id="KW-0812">Transmembrane</keyword>
<keyword evidence="1" id="KW-0472">Membrane</keyword>
<feature type="transmembrane region" description="Helical" evidence="1">
    <location>
        <begin position="36"/>
        <end position="56"/>
    </location>
</feature>
<gene>
    <name evidence="2" type="ORF">GLW04_13880</name>
</gene>
<evidence type="ECO:0000313" key="3">
    <source>
        <dbReference type="Proteomes" id="UP000460949"/>
    </source>
</evidence>
<protein>
    <submittedName>
        <fullName evidence="2">Uncharacterized protein</fullName>
    </submittedName>
</protein>
<proteinExistence type="predicted"/>
<dbReference type="RefSeq" id="WP_160838269.1">
    <property type="nucleotide sequence ID" value="NZ_WMET01000003.1"/>
</dbReference>
<name>A0A845DW24_9BACI</name>
<evidence type="ECO:0000313" key="2">
    <source>
        <dbReference type="EMBL" id="MYL20989.1"/>
    </source>
</evidence>
<comment type="caution">
    <text evidence="2">The sequence shown here is derived from an EMBL/GenBank/DDBJ whole genome shotgun (WGS) entry which is preliminary data.</text>
</comment>
<reference evidence="2 3" key="1">
    <citation type="submission" date="2019-11" db="EMBL/GenBank/DDBJ databases">
        <title>Genome sequences of 17 halophilic strains isolated from different environments.</title>
        <authorList>
            <person name="Furrow R.E."/>
        </authorList>
    </citation>
    <scope>NUCLEOTIDE SEQUENCE [LARGE SCALE GENOMIC DNA]</scope>
    <source>
        <strain evidence="2 3">22511_23_Filter</strain>
    </source>
</reference>
<dbReference type="Proteomes" id="UP000460949">
    <property type="component" value="Unassembled WGS sequence"/>
</dbReference>
<organism evidence="2 3">
    <name type="scientific">Halobacillus litoralis</name>
    <dbReference type="NCBI Taxonomy" id="45668"/>
    <lineage>
        <taxon>Bacteria</taxon>
        <taxon>Bacillati</taxon>
        <taxon>Bacillota</taxon>
        <taxon>Bacilli</taxon>
        <taxon>Bacillales</taxon>
        <taxon>Bacillaceae</taxon>
        <taxon>Halobacillus</taxon>
    </lineage>
</organism>
<evidence type="ECO:0000256" key="1">
    <source>
        <dbReference type="SAM" id="Phobius"/>
    </source>
</evidence>
<keyword evidence="1" id="KW-1133">Transmembrane helix</keyword>
<dbReference type="EMBL" id="WMET01000003">
    <property type="protein sequence ID" value="MYL20989.1"/>
    <property type="molecule type" value="Genomic_DNA"/>
</dbReference>